<accession>A0A8X8BNC9</accession>
<evidence type="ECO:0000256" key="3">
    <source>
        <dbReference type="ARBA" id="ARBA00010617"/>
    </source>
</evidence>
<dbReference type="InterPro" id="IPR036396">
    <property type="entry name" value="Cyt_P450_sf"/>
</dbReference>
<dbReference type="AlphaFoldDB" id="A0A8X8BNC9"/>
<dbReference type="SUPFAM" id="SSF48264">
    <property type="entry name" value="Cytochrome P450"/>
    <property type="match status" value="1"/>
</dbReference>
<keyword evidence="5 12" id="KW-0479">Metal-binding</keyword>
<evidence type="ECO:0000256" key="13">
    <source>
        <dbReference type="RuleBase" id="RU000461"/>
    </source>
</evidence>
<proteinExistence type="inferred from homology"/>
<comment type="caution">
    <text evidence="14">The sequence shown here is derived from an EMBL/GenBank/DDBJ whole genome shotgun (WGS) entry which is preliminary data.</text>
</comment>
<dbReference type="Pfam" id="PF00067">
    <property type="entry name" value="p450"/>
    <property type="match status" value="1"/>
</dbReference>
<evidence type="ECO:0000313" key="15">
    <source>
        <dbReference type="Proteomes" id="UP000886611"/>
    </source>
</evidence>
<keyword evidence="10 13" id="KW-0503">Monooxygenase</keyword>
<dbReference type="InterPro" id="IPR002401">
    <property type="entry name" value="Cyt_P450_E_grp-I"/>
</dbReference>
<dbReference type="InterPro" id="IPR050182">
    <property type="entry name" value="Cytochrome_P450_fam2"/>
</dbReference>
<evidence type="ECO:0000256" key="10">
    <source>
        <dbReference type="ARBA" id="ARBA00023033"/>
    </source>
</evidence>
<dbReference type="GO" id="GO:0020037">
    <property type="term" value="F:heme binding"/>
    <property type="evidence" value="ECO:0007669"/>
    <property type="project" value="InterPro"/>
</dbReference>
<evidence type="ECO:0000256" key="1">
    <source>
        <dbReference type="ARBA" id="ARBA00001971"/>
    </source>
</evidence>
<keyword evidence="7" id="KW-0492">Microsome</keyword>
<dbReference type="PRINTS" id="PR00385">
    <property type="entry name" value="P450"/>
</dbReference>
<comment type="similarity">
    <text evidence="3 13">Belongs to the cytochrome P450 family.</text>
</comment>
<evidence type="ECO:0000256" key="5">
    <source>
        <dbReference type="ARBA" id="ARBA00022723"/>
    </source>
</evidence>
<keyword evidence="6" id="KW-0256">Endoplasmic reticulum</keyword>
<evidence type="ECO:0000256" key="4">
    <source>
        <dbReference type="ARBA" id="ARBA00022617"/>
    </source>
</evidence>
<evidence type="ECO:0000256" key="2">
    <source>
        <dbReference type="ARBA" id="ARBA00004524"/>
    </source>
</evidence>
<comment type="subcellular location">
    <subcellularLocation>
        <location evidence="2">Microsome membrane</location>
    </subcellularLocation>
</comment>
<dbReference type="GO" id="GO:0006082">
    <property type="term" value="P:organic acid metabolic process"/>
    <property type="evidence" value="ECO:0007669"/>
    <property type="project" value="TreeGrafter"/>
</dbReference>
<dbReference type="GO" id="GO:0016712">
    <property type="term" value="F:oxidoreductase activity, acting on paired donors, with incorporation or reduction of molecular oxygen, reduced flavin or flavoprotein as one donor, and incorporation of one atom of oxygen"/>
    <property type="evidence" value="ECO:0007669"/>
    <property type="project" value="TreeGrafter"/>
</dbReference>
<dbReference type="FunFam" id="1.10.630.10:FF:000010">
    <property type="entry name" value="cytochrome P450 2W1 isoform X2"/>
    <property type="match status" value="1"/>
</dbReference>
<dbReference type="PROSITE" id="PS00086">
    <property type="entry name" value="CYTOCHROME_P450"/>
    <property type="match status" value="1"/>
</dbReference>
<keyword evidence="9 12" id="KW-0408">Iron</keyword>
<dbReference type="GO" id="GO:0046222">
    <property type="term" value="P:aflatoxin metabolic process"/>
    <property type="evidence" value="ECO:0007669"/>
    <property type="project" value="UniProtKB-ARBA"/>
</dbReference>
<evidence type="ECO:0000256" key="12">
    <source>
        <dbReference type="PIRSR" id="PIRSR602401-1"/>
    </source>
</evidence>
<dbReference type="CDD" id="cd11026">
    <property type="entry name" value="CYP2"/>
    <property type="match status" value="1"/>
</dbReference>
<keyword evidence="4 12" id="KW-0349">Heme</keyword>
<dbReference type="EMBL" id="JAATIS010004753">
    <property type="protein sequence ID" value="KAG2461009.1"/>
    <property type="molecule type" value="Genomic_DNA"/>
</dbReference>
<evidence type="ECO:0000256" key="8">
    <source>
        <dbReference type="ARBA" id="ARBA00023002"/>
    </source>
</evidence>
<dbReference type="GO" id="GO:0005506">
    <property type="term" value="F:iron ion binding"/>
    <property type="evidence" value="ECO:0007669"/>
    <property type="project" value="InterPro"/>
</dbReference>
<keyword evidence="8 13" id="KW-0560">Oxidoreductase</keyword>
<evidence type="ECO:0000256" key="7">
    <source>
        <dbReference type="ARBA" id="ARBA00022848"/>
    </source>
</evidence>
<keyword evidence="15" id="KW-1185">Reference proteome</keyword>
<sequence length="532" mass="60709">MAYKGGRPDYITACQRASTNDEGEGIFASAFLAVALLFYYRKAVLDEHGLKGEIFSVLDKGKTQNSEYSFPPGPTPLPVLGNINIFNMWFPHLTLHKLSEKYGGVFTFHVGSTKFVILCGYDAVKEALVNQPDDFGDRGLRKINKELSRGDGIVFGRGESWKTMRRFTLSTLRDFGMGKRTIEDRIVEECQNLMDVFESHKGQPFNPKMIINSAVSNIICSIIFGDRFDYQDSHFLHLQTIMNESFKLSVSPQIQLYNVFPFLGFLFSDYKKATQINKEFRKFIFSVFEDRKYKVDKNDLRSFIDSFISRQQEEEVKNTKSHFHEGNLIASSLNLFAAGTETTSTTLRWGLLLMMKHPEVQAKVHQEIENVIGKDRCPQTEDRKSMPYTDAVIHEIQRFSNVAPMSLLHQTATDTTFRGYRIPKGTPVIPLLTSVLFDKTQWATPYKFNPAHFLDDQGKFIRRDAFLPFSAGRRVCLGETLAKMELFLFFTMLLQKFVFRPPAGVTPEQLDLSPVPGLTLTPKDFKMCAVSH</sequence>
<keyword evidence="11" id="KW-0472">Membrane</keyword>
<feature type="non-terminal residue" evidence="14">
    <location>
        <position position="1"/>
    </location>
</feature>
<dbReference type="Proteomes" id="UP000886611">
    <property type="component" value="Unassembled WGS sequence"/>
</dbReference>
<evidence type="ECO:0000256" key="11">
    <source>
        <dbReference type="ARBA" id="ARBA00023136"/>
    </source>
</evidence>
<dbReference type="InterPro" id="IPR001128">
    <property type="entry name" value="Cyt_P450"/>
</dbReference>
<comment type="cofactor">
    <cofactor evidence="1 12">
        <name>heme</name>
        <dbReference type="ChEBI" id="CHEBI:30413"/>
    </cofactor>
</comment>
<reference evidence="14 15" key="1">
    <citation type="journal article" date="2021" name="Cell">
        <title>Tracing the genetic footprints of vertebrate landing in non-teleost ray-finned fishes.</title>
        <authorList>
            <person name="Bi X."/>
            <person name="Wang K."/>
            <person name="Yang L."/>
            <person name="Pan H."/>
            <person name="Jiang H."/>
            <person name="Wei Q."/>
            <person name="Fang M."/>
            <person name="Yu H."/>
            <person name="Zhu C."/>
            <person name="Cai Y."/>
            <person name="He Y."/>
            <person name="Gan X."/>
            <person name="Zeng H."/>
            <person name="Yu D."/>
            <person name="Zhu Y."/>
            <person name="Jiang H."/>
            <person name="Qiu Q."/>
            <person name="Yang H."/>
            <person name="Zhang Y.E."/>
            <person name="Wang W."/>
            <person name="Zhu M."/>
            <person name="He S."/>
            <person name="Zhang G."/>
        </authorList>
    </citation>
    <scope>NUCLEOTIDE SEQUENCE [LARGE SCALE GENOMIC DNA]</scope>
    <source>
        <strain evidence="14">Bchr_013</strain>
    </source>
</reference>
<feature type="non-terminal residue" evidence="14">
    <location>
        <position position="532"/>
    </location>
</feature>
<name>A0A8X8BNC9_POLSE</name>
<evidence type="ECO:0000313" key="14">
    <source>
        <dbReference type="EMBL" id="KAG2461009.1"/>
    </source>
</evidence>
<feature type="binding site" description="axial binding residue" evidence="12">
    <location>
        <position position="476"/>
    </location>
    <ligand>
        <name>heme</name>
        <dbReference type="ChEBI" id="CHEBI:30413"/>
    </ligand>
    <ligandPart>
        <name>Fe</name>
        <dbReference type="ChEBI" id="CHEBI:18248"/>
    </ligandPart>
</feature>
<dbReference type="Gene3D" id="1.10.630.10">
    <property type="entry name" value="Cytochrome P450"/>
    <property type="match status" value="1"/>
</dbReference>
<dbReference type="GO" id="GO:0006805">
    <property type="term" value="P:xenobiotic metabolic process"/>
    <property type="evidence" value="ECO:0007669"/>
    <property type="project" value="TreeGrafter"/>
</dbReference>
<dbReference type="InterPro" id="IPR017972">
    <property type="entry name" value="Cyt_P450_CS"/>
</dbReference>
<evidence type="ECO:0000256" key="9">
    <source>
        <dbReference type="ARBA" id="ARBA00023004"/>
    </source>
</evidence>
<dbReference type="PANTHER" id="PTHR24300:SF395">
    <property type="entry name" value="CYTOCHROME P450, FAMILY 2, SUBFAMILY AC, POLYPEPTIDE 7"/>
    <property type="match status" value="1"/>
</dbReference>
<dbReference type="PANTHER" id="PTHR24300">
    <property type="entry name" value="CYTOCHROME P450 508A4-RELATED"/>
    <property type="match status" value="1"/>
</dbReference>
<evidence type="ECO:0000256" key="6">
    <source>
        <dbReference type="ARBA" id="ARBA00022824"/>
    </source>
</evidence>
<organism evidence="14 15">
    <name type="scientific">Polypterus senegalus</name>
    <name type="common">Senegal bichir</name>
    <dbReference type="NCBI Taxonomy" id="55291"/>
    <lineage>
        <taxon>Eukaryota</taxon>
        <taxon>Metazoa</taxon>
        <taxon>Chordata</taxon>
        <taxon>Craniata</taxon>
        <taxon>Vertebrata</taxon>
        <taxon>Euteleostomi</taxon>
        <taxon>Actinopterygii</taxon>
        <taxon>Polypteriformes</taxon>
        <taxon>Polypteridae</taxon>
        <taxon>Polypterus</taxon>
    </lineage>
</organism>
<dbReference type="GO" id="GO:0005737">
    <property type="term" value="C:cytoplasm"/>
    <property type="evidence" value="ECO:0007669"/>
    <property type="project" value="TreeGrafter"/>
</dbReference>
<protein>
    <submittedName>
        <fullName evidence="14">CP2K1 protein</fullName>
    </submittedName>
</protein>
<dbReference type="PRINTS" id="PR00463">
    <property type="entry name" value="EP450I"/>
</dbReference>
<gene>
    <name evidence="14" type="primary">Cyp2k1_3</name>
    <name evidence="14" type="ORF">GTO96_0011211</name>
</gene>